<evidence type="ECO:0000313" key="4">
    <source>
        <dbReference type="Proteomes" id="UP001447188"/>
    </source>
</evidence>
<dbReference type="PANTHER" id="PTHR15111">
    <property type="entry name" value="RNA POLYMERASE II SUBUNIT 5-MEDIATING PROTEIN NNX3"/>
    <property type="match status" value="1"/>
</dbReference>
<dbReference type="Gene3D" id="1.10.287.370">
    <property type="match status" value="1"/>
</dbReference>
<feature type="region of interest" description="Disordered" evidence="1">
    <location>
        <begin position="295"/>
        <end position="424"/>
    </location>
</feature>
<dbReference type="InterPro" id="IPR039553">
    <property type="entry name" value="Prefoldin-like"/>
</dbReference>
<feature type="compositionally biased region" description="Low complexity" evidence="1">
    <location>
        <begin position="556"/>
        <end position="567"/>
    </location>
</feature>
<dbReference type="Proteomes" id="UP001447188">
    <property type="component" value="Unassembled WGS sequence"/>
</dbReference>
<feature type="compositionally biased region" description="Polar residues" evidence="1">
    <location>
        <begin position="501"/>
        <end position="514"/>
    </location>
</feature>
<feature type="compositionally biased region" description="Acidic residues" evidence="1">
    <location>
        <begin position="295"/>
        <end position="327"/>
    </location>
</feature>
<proteinExistence type="predicted"/>
<comment type="caution">
    <text evidence="3">The sequence shown here is derived from an EMBL/GenBank/DDBJ whole genome shotgun (WGS) entry which is preliminary data.</text>
</comment>
<keyword evidence="4" id="KW-1185">Reference proteome</keyword>
<gene>
    <name evidence="3" type="ORF">Q9L58_004982</name>
</gene>
<name>A0ABR3GJK9_9PEZI</name>
<feature type="compositionally biased region" description="Low complexity" evidence="1">
    <location>
        <begin position="465"/>
        <end position="485"/>
    </location>
</feature>
<evidence type="ECO:0000313" key="3">
    <source>
        <dbReference type="EMBL" id="KAL0636076.1"/>
    </source>
</evidence>
<dbReference type="PANTHER" id="PTHR15111:SF0">
    <property type="entry name" value="UNCONVENTIONAL PREFOLDIN RPB5 INTERACTOR 1"/>
    <property type="match status" value="1"/>
</dbReference>
<dbReference type="InterPro" id="IPR009053">
    <property type="entry name" value="Prefoldin"/>
</dbReference>
<protein>
    <recommendedName>
        <fullName evidence="2">DUF3835 domain-containing protein</fullName>
    </recommendedName>
</protein>
<dbReference type="Pfam" id="PF13758">
    <property type="entry name" value="Prefoldin_3"/>
    <property type="match status" value="1"/>
</dbReference>
<dbReference type="InterPro" id="IPR024325">
    <property type="entry name" value="DUF3835"/>
</dbReference>
<sequence length="631" mass="68345">MAPPTATDVGLERHRQRLELSLEKLRKALLHWQIFSAEYEAFREGLQALPTGASREDMLAVGADFGGTVVDEKEIKTLLGDKMGVKRSLAQVIATVGHRISYVQENVTKVGKQIEQGEIRLASLMVVAAPDLTNEEGLPIMDIREELDEEDNVVAATINGNDPLAPAKAIDTEGLEKLVGIVGEDQKPPDLKAPAPAPAQKPKNKPRNPSPLHKVTTQDQRPNDTSNASSKPPVVISSATEDGGGLVKVLDDAPEVAEKDWVQSVPGESDEDTELRREMLKYNMAEIGAVVAEINLDEDGDFYGYEDSDDYDDDDDYDEDGDGDGDGEDKYGRTTYTVITPELQREMEELQRRVKERAEAARNGGAVGEKDDDGETGKKKGVRFATELDIAPAPVPPSPSTAAPIHISALTTEDTPSFPVPPSALNEEDAIPLLLDLLAMDEVRKAGLQQAPEKPENRKPSIFKTARTGTTTTTTTTEAPTQQRTVPTSALAPTVLERSPNPISVSAPTTTSPRKPSRFAAARAAASIYTNTTPHAPEDDTDSHPPTLSSAVIERAPSAATTTATPPDELDPSIHRREVASEFHRMRTKMIQQQGGFVESEEEGATVPLNEDGEKRKVSRFKAARLKMGQP</sequence>
<dbReference type="InterPro" id="IPR052255">
    <property type="entry name" value="RNA_pol_II_subunit5-mediator"/>
</dbReference>
<dbReference type="EMBL" id="JBBBZM010000057">
    <property type="protein sequence ID" value="KAL0636076.1"/>
    <property type="molecule type" value="Genomic_DNA"/>
</dbReference>
<feature type="compositionally biased region" description="Basic and acidic residues" evidence="1">
    <location>
        <begin position="343"/>
        <end position="360"/>
    </location>
</feature>
<dbReference type="SUPFAM" id="SSF46579">
    <property type="entry name" value="Prefoldin"/>
    <property type="match status" value="1"/>
</dbReference>
<dbReference type="Pfam" id="PF12927">
    <property type="entry name" value="DUF3835"/>
    <property type="match status" value="1"/>
</dbReference>
<organism evidence="3 4">
    <name type="scientific">Discina gigas</name>
    <dbReference type="NCBI Taxonomy" id="1032678"/>
    <lineage>
        <taxon>Eukaryota</taxon>
        <taxon>Fungi</taxon>
        <taxon>Dikarya</taxon>
        <taxon>Ascomycota</taxon>
        <taxon>Pezizomycotina</taxon>
        <taxon>Pezizomycetes</taxon>
        <taxon>Pezizales</taxon>
        <taxon>Discinaceae</taxon>
        <taxon>Discina</taxon>
    </lineage>
</organism>
<feature type="compositionally biased region" description="Low complexity" evidence="1">
    <location>
        <begin position="192"/>
        <end position="201"/>
    </location>
</feature>
<feature type="compositionally biased region" description="Polar residues" evidence="1">
    <location>
        <begin position="215"/>
        <end position="230"/>
    </location>
</feature>
<evidence type="ECO:0000256" key="1">
    <source>
        <dbReference type="SAM" id="MobiDB-lite"/>
    </source>
</evidence>
<evidence type="ECO:0000259" key="2">
    <source>
        <dbReference type="Pfam" id="PF12927"/>
    </source>
</evidence>
<reference evidence="3 4" key="1">
    <citation type="submission" date="2024-02" db="EMBL/GenBank/DDBJ databases">
        <title>Discinaceae phylogenomics.</title>
        <authorList>
            <person name="Dirks A.C."/>
            <person name="James T.Y."/>
        </authorList>
    </citation>
    <scope>NUCLEOTIDE SEQUENCE [LARGE SCALE GENOMIC DNA]</scope>
    <source>
        <strain evidence="3 4">ACD0624</strain>
    </source>
</reference>
<accession>A0ABR3GJK9</accession>
<feature type="domain" description="DUF3835" evidence="2">
    <location>
        <begin position="549"/>
        <end position="626"/>
    </location>
</feature>
<feature type="region of interest" description="Disordered" evidence="1">
    <location>
        <begin position="446"/>
        <end position="575"/>
    </location>
</feature>
<feature type="region of interest" description="Disordered" evidence="1">
    <location>
        <begin position="183"/>
        <end position="273"/>
    </location>
</feature>